<organism evidence="2">
    <name type="scientific">Mycobacterium xenopi 4042</name>
    <dbReference type="NCBI Taxonomy" id="1299334"/>
    <lineage>
        <taxon>Bacteria</taxon>
        <taxon>Bacillati</taxon>
        <taxon>Actinomycetota</taxon>
        <taxon>Actinomycetes</taxon>
        <taxon>Mycobacteriales</taxon>
        <taxon>Mycobacteriaceae</taxon>
        <taxon>Mycobacterium</taxon>
    </lineage>
</organism>
<evidence type="ECO:0000256" key="1">
    <source>
        <dbReference type="SAM" id="MobiDB-lite"/>
    </source>
</evidence>
<proteinExistence type="predicted"/>
<dbReference type="PATRIC" id="fig|1299334.3.peg.2353"/>
<feature type="region of interest" description="Disordered" evidence="1">
    <location>
        <begin position="1"/>
        <end position="21"/>
    </location>
</feature>
<sequence length="37" mass="4225">MGVDDPGDRQRWAPSHRSPPTEFCSAYASRCGWRWSA</sequence>
<reference evidence="2" key="1">
    <citation type="submission" date="2014-01" db="EMBL/GenBank/DDBJ databases">
        <authorList>
            <person name="Brown-Elliot B."/>
            <person name="Wallace R."/>
            <person name="Lenaerts A."/>
            <person name="Ordway D."/>
            <person name="DeGroote M.A."/>
            <person name="Parker T."/>
            <person name="Sizemore C."/>
            <person name="Tallon L.J."/>
            <person name="Sadzewicz L.K."/>
            <person name="Sengamalay N."/>
            <person name="Fraser C.M."/>
            <person name="Hine E."/>
            <person name="Shefchek K.A."/>
            <person name="Das S.P."/>
            <person name="Tettelin H."/>
        </authorList>
    </citation>
    <scope>NUCLEOTIDE SEQUENCE [LARGE SCALE GENOMIC DNA]</scope>
    <source>
        <strain evidence="2">4042</strain>
    </source>
</reference>
<dbReference type="EMBL" id="JAOB01000026">
    <property type="protein sequence ID" value="EUA65593.1"/>
    <property type="molecule type" value="Genomic_DNA"/>
</dbReference>
<evidence type="ECO:0000313" key="2">
    <source>
        <dbReference type="EMBL" id="EUA65593.1"/>
    </source>
</evidence>
<name>X8DCX1_MYCXE</name>
<dbReference type="AlphaFoldDB" id="X8DCX1"/>
<comment type="caution">
    <text evidence="2">The sequence shown here is derived from an EMBL/GenBank/DDBJ whole genome shotgun (WGS) entry which is preliminary data.</text>
</comment>
<feature type="compositionally biased region" description="Basic and acidic residues" evidence="1">
    <location>
        <begin position="1"/>
        <end position="11"/>
    </location>
</feature>
<accession>X8DCX1</accession>
<protein>
    <submittedName>
        <fullName evidence="2">Uncharacterized protein</fullName>
    </submittedName>
</protein>
<gene>
    <name evidence="2" type="ORF">I553_8194</name>
</gene>